<evidence type="ECO:0000313" key="1">
    <source>
        <dbReference type="EMBL" id="SIR12154.1"/>
    </source>
</evidence>
<keyword evidence="2" id="KW-1185">Reference proteome</keyword>
<feature type="non-terminal residue" evidence="1">
    <location>
        <position position="1"/>
    </location>
</feature>
<protein>
    <submittedName>
        <fullName evidence="1">Uncharacterized protein</fullName>
    </submittedName>
</protein>
<sequence>GSEKAIVRLMQYFHCSPTYHYRLFDAAASIGGVFGGNCMLGLSTGSGA</sequence>
<gene>
    <name evidence="1" type="ORF">SAMN05920897_1481</name>
</gene>
<reference evidence="1 2" key="1">
    <citation type="submission" date="2017-01" db="EMBL/GenBank/DDBJ databases">
        <authorList>
            <person name="Mah S.A."/>
            <person name="Swanson W.J."/>
            <person name="Moy G.W."/>
            <person name="Vacquier V.D."/>
        </authorList>
    </citation>
    <scope>NUCLEOTIDE SEQUENCE [LARGE SCALE GENOMIC DNA]</scope>
    <source>
        <strain evidence="1 2">ASpG1</strain>
    </source>
</reference>
<dbReference type="AlphaFoldDB" id="A0A1N6YC50"/>
<organism evidence="1 2">
    <name type="scientific">Alkalispirochaeta americana</name>
    <dbReference type="NCBI Taxonomy" id="159291"/>
    <lineage>
        <taxon>Bacteria</taxon>
        <taxon>Pseudomonadati</taxon>
        <taxon>Spirochaetota</taxon>
        <taxon>Spirochaetia</taxon>
        <taxon>Spirochaetales</taxon>
        <taxon>Spirochaetaceae</taxon>
        <taxon>Alkalispirochaeta</taxon>
    </lineage>
</organism>
<proteinExistence type="predicted"/>
<dbReference type="Proteomes" id="UP000186400">
    <property type="component" value="Unassembled WGS sequence"/>
</dbReference>
<dbReference type="EMBL" id="FTMS01000048">
    <property type="protein sequence ID" value="SIR12154.1"/>
    <property type="molecule type" value="Genomic_DNA"/>
</dbReference>
<name>A0A1N6YC50_9SPIO</name>
<evidence type="ECO:0000313" key="2">
    <source>
        <dbReference type="Proteomes" id="UP000186400"/>
    </source>
</evidence>
<accession>A0A1N6YC50</accession>